<feature type="region of interest" description="Disordered" evidence="1">
    <location>
        <begin position="37"/>
        <end position="79"/>
    </location>
</feature>
<reference evidence="3 4" key="1">
    <citation type="submission" date="2017-07" db="EMBL/GenBank/DDBJ databases">
        <title>An improved, manually edited Actinidia chinensis var. chinensis (kiwifruit) genome highlights the challenges associated with draft genomes and gene prediction in plants.</title>
        <authorList>
            <person name="Pilkington S."/>
            <person name="Crowhurst R."/>
            <person name="Hilario E."/>
            <person name="Nardozza S."/>
            <person name="Fraser L."/>
            <person name="Peng Y."/>
            <person name="Gunaseelan K."/>
            <person name="Simpson R."/>
            <person name="Tahir J."/>
            <person name="Deroles S."/>
            <person name="Templeton K."/>
            <person name="Luo Z."/>
            <person name="Davy M."/>
            <person name="Cheng C."/>
            <person name="Mcneilage M."/>
            <person name="Scaglione D."/>
            <person name="Liu Y."/>
            <person name="Zhang Q."/>
            <person name="Datson P."/>
            <person name="De Silva N."/>
            <person name="Gardiner S."/>
            <person name="Bassett H."/>
            <person name="Chagne D."/>
            <person name="Mccallum J."/>
            <person name="Dzierzon H."/>
            <person name="Deng C."/>
            <person name="Wang Y.-Y."/>
            <person name="Barron N."/>
            <person name="Manako K."/>
            <person name="Bowen J."/>
            <person name="Foster T."/>
            <person name="Erridge Z."/>
            <person name="Tiffin H."/>
            <person name="Waite C."/>
            <person name="Davies K."/>
            <person name="Grierson E."/>
            <person name="Laing W."/>
            <person name="Kirk R."/>
            <person name="Chen X."/>
            <person name="Wood M."/>
            <person name="Montefiori M."/>
            <person name="Brummell D."/>
            <person name="Schwinn K."/>
            <person name="Catanach A."/>
            <person name="Fullerton C."/>
            <person name="Li D."/>
            <person name="Meiyalaghan S."/>
            <person name="Nieuwenhuizen N."/>
            <person name="Read N."/>
            <person name="Prakash R."/>
            <person name="Hunter D."/>
            <person name="Zhang H."/>
            <person name="Mckenzie M."/>
            <person name="Knabel M."/>
            <person name="Harris A."/>
            <person name="Allan A."/>
            <person name="Chen A."/>
            <person name="Janssen B."/>
            <person name="Plunkett B."/>
            <person name="Dwamena C."/>
            <person name="Voogd C."/>
            <person name="Leif D."/>
            <person name="Lafferty D."/>
            <person name="Souleyre E."/>
            <person name="Varkonyi-Gasic E."/>
            <person name="Gambi F."/>
            <person name="Hanley J."/>
            <person name="Yao J.-L."/>
            <person name="Cheung J."/>
            <person name="David K."/>
            <person name="Warren B."/>
            <person name="Marsh K."/>
            <person name="Snowden K."/>
            <person name="Lin-Wang K."/>
            <person name="Brian L."/>
            <person name="Martinez-Sanchez M."/>
            <person name="Wang M."/>
            <person name="Ileperuma N."/>
            <person name="Macnee N."/>
            <person name="Campin R."/>
            <person name="Mcatee P."/>
            <person name="Drummond R."/>
            <person name="Espley R."/>
            <person name="Ireland H."/>
            <person name="Wu R."/>
            <person name="Atkinson R."/>
            <person name="Karunairetnam S."/>
            <person name="Bulley S."/>
            <person name="Chunkath S."/>
            <person name="Hanley Z."/>
            <person name="Storey R."/>
            <person name="Thrimawithana A."/>
            <person name="Thomson S."/>
            <person name="David C."/>
            <person name="Testolin R."/>
        </authorList>
    </citation>
    <scope>NUCLEOTIDE SEQUENCE [LARGE SCALE GENOMIC DNA]</scope>
    <source>
        <strain evidence="4">cv. Red5</strain>
        <tissue evidence="3">Young leaf</tissue>
    </source>
</reference>
<keyword evidence="3" id="KW-0132">Cell division</keyword>
<dbReference type="FunCoup" id="A0A2R6RJF5">
    <property type="interactions" value="4"/>
</dbReference>
<dbReference type="Proteomes" id="UP000241394">
    <property type="component" value="Chromosome LG5"/>
</dbReference>
<feature type="domain" description="DUF7950" evidence="2">
    <location>
        <begin position="149"/>
        <end position="276"/>
    </location>
</feature>
<dbReference type="EMBL" id="NKQK01000005">
    <property type="protein sequence ID" value="PSS30156.1"/>
    <property type="molecule type" value="Genomic_DNA"/>
</dbReference>
<keyword evidence="4" id="KW-1185">Reference proteome</keyword>
<dbReference type="OrthoDB" id="1898295at2759"/>
<sequence>MDGLRSFSARRGAGGGHGKTIINPIMLRFRPIAPKPAAGGTVSGESLPEKKNDYLAKARPKRKYVRSHKNKCKTKKRENAKREFDPTVLTQPFVHQIDSVSVGSSNHYFSEIQLFHAQQPPICLNFDSIPEKSATIAFRPSDRSDLTAMESRVTVECVTDACMEGGELGSTDVERIKSLESDTCPGFISDGEYEVRWVNLAYKRMVWAEDGGAPPETAVGLSVKAELPVAYPAFACRVRVEYTWRKLKHSRTMPCDVWRMDFGGFAWKLDVKAALSLGR</sequence>
<dbReference type="Pfam" id="PF25821">
    <property type="entry name" value="DUF7950"/>
    <property type="match status" value="1"/>
</dbReference>
<protein>
    <submittedName>
        <fullName evidence="3">Biorientation of chromosomes in cell division protein</fullName>
    </submittedName>
</protein>
<dbReference type="InParanoid" id="A0A2R6RJF5"/>
<name>A0A2R6RJF5_ACTCC</name>
<dbReference type="Gramene" id="PSS30156">
    <property type="protein sequence ID" value="PSS30156"/>
    <property type="gene ID" value="CEY00_Acc05591"/>
</dbReference>
<evidence type="ECO:0000256" key="1">
    <source>
        <dbReference type="SAM" id="MobiDB-lite"/>
    </source>
</evidence>
<dbReference type="AlphaFoldDB" id="A0A2R6RJF5"/>
<evidence type="ECO:0000313" key="3">
    <source>
        <dbReference type="EMBL" id="PSS30156.1"/>
    </source>
</evidence>
<reference evidence="4" key="2">
    <citation type="journal article" date="2018" name="BMC Genomics">
        <title>A manually annotated Actinidia chinensis var. chinensis (kiwifruit) genome highlights the challenges associated with draft genomes and gene prediction in plants.</title>
        <authorList>
            <person name="Pilkington S.M."/>
            <person name="Crowhurst R."/>
            <person name="Hilario E."/>
            <person name="Nardozza S."/>
            <person name="Fraser L."/>
            <person name="Peng Y."/>
            <person name="Gunaseelan K."/>
            <person name="Simpson R."/>
            <person name="Tahir J."/>
            <person name="Deroles S.C."/>
            <person name="Templeton K."/>
            <person name="Luo Z."/>
            <person name="Davy M."/>
            <person name="Cheng C."/>
            <person name="McNeilage M."/>
            <person name="Scaglione D."/>
            <person name="Liu Y."/>
            <person name="Zhang Q."/>
            <person name="Datson P."/>
            <person name="De Silva N."/>
            <person name="Gardiner S.E."/>
            <person name="Bassett H."/>
            <person name="Chagne D."/>
            <person name="McCallum J."/>
            <person name="Dzierzon H."/>
            <person name="Deng C."/>
            <person name="Wang Y.Y."/>
            <person name="Barron L."/>
            <person name="Manako K."/>
            <person name="Bowen J."/>
            <person name="Foster T.M."/>
            <person name="Erridge Z.A."/>
            <person name="Tiffin H."/>
            <person name="Waite C.N."/>
            <person name="Davies K.M."/>
            <person name="Grierson E.P."/>
            <person name="Laing W.A."/>
            <person name="Kirk R."/>
            <person name="Chen X."/>
            <person name="Wood M."/>
            <person name="Montefiori M."/>
            <person name="Brummell D.A."/>
            <person name="Schwinn K.E."/>
            <person name="Catanach A."/>
            <person name="Fullerton C."/>
            <person name="Li D."/>
            <person name="Meiyalaghan S."/>
            <person name="Nieuwenhuizen N."/>
            <person name="Read N."/>
            <person name="Prakash R."/>
            <person name="Hunter D."/>
            <person name="Zhang H."/>
            <person name="McKenzie M."/>
            <person name="Knabel M."/>
            <person name="Harris A."/>
            <person name="Allan A.C."/>
            <person name="Gleave A."/>
            <person name="Chen A."/>
            <person name="Janssen B.J."/>
            <person name="Plunkett B."/>
            <person name="Ampomah-Dwamena C."/>
            <person name="Voogd C."/>
            <person name="Leif D."/>
            <person name="Lafferty D."/>
            <person name="Souleyre E.J.F."/>
            <person name="Varkonyi-Gasic E."/>
            <person name="Gambi F."/>
            <person name="Hanley J."/>
            <person name="Yao J.L."/>
            <person name="Cheung J."/>
            <person name="David K.M."/>
            <person name="Warren B."/>
            <person name="Marsh K."/>
            <person name="Snowden K.C."/>
            <person name="Lin-Wang K."/>
            <person name="Brian L."/>
            <person name="Martinez-Sanchez M."/>
            <person name="Wang M."/>
            <person name="Ileperuma N."/>
            <person name="Macnee N."/>
            <person name="Campin R."/>
            <person name="McAtee P."/>
            <person name="Drummond R.S.M."/>
            <person name="Espley R.V."/>
            <person name="Ireland H.S."/>
            <person name="Wu R."/>
            <person name="Atkinson R.G."/>
            <person name="Karunairetnam S."/>
            <person name="Bulley S."/>
            <person name="Chunkath S."/>
            <person name="Hanley Z."/>
            <person name="Storey R."/>
            <person name="Thrimawithana A.H."/>
            <person name="Thomson S."/>
            <person name="David C."/>
            <person name="Testolin R."/>
            <person name="Huang H."/>
            <person name="Hellens R.P."/>
            <person name="Schaffer R.J."/>
        </authorList>
    </citation>
    <scope>NUCLEOTIDE SEQUENCE [LARGE SCALE GENOMIC DNA]</scope>
    <source>
        <strain evidence="4">cv. Red5</strain>
    </source>
</reference>
<dbReference type="InterPro" id="IPR057710">
    <property type="entry name" value="DUF7950"/>
</dbReference>
<dbReference type="STRING" id="1590841.A0A2R6RJF5"/>
<evidence type="ECO:0000313" key="4">
    <source>
        <dbReference type="Proteomes" id="UP000241394"/>
    </source>
</evidence>
<evidence type="ECO:0000259" key="2">
    <source>
        <dbReference type="Pfam" id="PF25821"/>
    </source>
</evidence>
<gene>
    <name evidence="3" type="ORF">CEY00_Acc05591</name>
</gene>
<comment type="caution">
    <text evidence="3">The sequence shown here is derived from an EMBL/GenBank/DDBJ whole genome shotgun (WGS) entry which is preliminary data.</text>
</comment>
<keyword evidence="3" id="KW-0131">Cell cycle</keyword>
<feature type="compositionally biased region" description="Basic and acidic residues" evidence="1">
    <location>
        <begin position="47"/>
        <end position="56"/>
    </location>
</feature>
<dbReference type="PANTHER" id="PTHR33595:SF4">
    <property type="entry name" value="EMB|CAB62340.1"/>
    <property type="match status" value="1"/>
</dbReference>
<organism evidence="3 4">
    <name type="scientific">Actinidia chinensis var. chinensis</name>
    <name type="common">Chinese soft-hair kiwi</name>
    <dbReference type="NCBI Taxonomy" id="1590841"/>
    <lineage>
        <taxon>Eukaryota</taxon>
        <taxon>Viridiplantae</taxon>
        <taxon>Streptophyta</taxon>
        <taxon>Embryophyta</taxon>
        <taxon>Tracheophyta</taxon>
        <taxon>Spermatophyta</taxon>
        <taxon>Magnoliopsida</taxon>
        <taxon>eudicotyledons</taxon>
        <taxon>Gunneridae</taxon>
        <taxon>Pentapetalae</taxon>
        <taxon>asterids</taxon>
        <taxon>Ericales</taxon>
        <taxon>Actinidiaceae</taxon>
        <taxon>Actinidia</taxon>
    </lineage>
</organism>
<dbReference type="PANTHER" id="PTHR33595">
    <property type="entry name" value="VON WILLEBRAND FACTOR A DOMAIN PROTEIN"/>
    <property type="match status" value="1"/>
</dbReference>
<dbReference type="OMA" id="TWLKFNG"/>
<accession>A0A2R6RJF5</accession>
<feature type="compositionally biased region" description="Basic residues" evidence="1">
    <location>
        <begin position="58"/>
        <end position="79"/>
    </location>
</feature>
<dbReference type="GO" id="GO:0051301">
    <property type="term" value="P:cell division"/>
    <property type="evidence" value="ECO:0007669"/>
    <property type="project" value="UniProtKB-KW"/>
</dbReference>
<proteinExistence type="predicted"/>